<organism evidence="2 3">
    <name type="scientific">Deinococcus multiflagellatus</name>
    <dbReference type="NCBI Taxonomy" id="1656887"/>
    <lineage>
        <taxon>Bacteria</taxon>
        <taxon>Thermotogati</taxon>
        <taxon>Deinococcota</taxon>
        <taxon>Deinococci</taxon>
        <taxon>Deinococcales</taxon>
        <taxon>Deinococcaceae</taxon>
        <taxon>Deinococcus</taxon>
    </lineage>
</organism>
<sequence>MTPDDPTTPRDALPVNPTLAPHTAPAADHRPAEQGPAPDHLPPAPAVPQPSGDGLSSAEVTALVGGADPSMTEANLALESAEGLDPTTES</sequence>
<name>A0ABW1ZQM3_9DEIO</name>
<feature type="region of interest" description="Disordered" evidence="1">
    <location>
        <begin position="1"/>
        <end position="90"/>
    </location>
</feature>
<gene>
    <name evidence="2" type="ORF">ACFP90_18050</name>
</gene>
<accession>A0ABW1ZQM3</accession>
<dbReference type="EMBL" id="JBHSWB010000001">
    <property type="protein sequence ID" value="MFC6662014.1"/>
    <property type="molecule type" value="Genomic_DNA"/>
</dbReference>
<comment type="caution">
    <text evidence="2">The sequence shown here is derived from an EMBL/GenBank/DDBJ whole genome shotgun (WGS) entry which is preliminary data.</text>
</comment>
<dbReference type="Proteomes" id="UP001596317">
    <property type="component" value="Unassembled WGS sequence"/>
</dbReference>
<feature type="compositionally biased region" description="Pro residues" evidence="1">
    <location>
        <begin position="39"/>
        <end position="48"/>
    </location>
</feature>
<dbReference type="RefSeq" id="WP_224608863.1">
    <property type="nucleotide sequence ID" value="NZ_JAIQXV010000009.1"/>
</dbReference>
<evidence type="ECO:0000256" key="1">
    <source>
        <dbReference type="SAM" id="MobiDB-lite"/>
    </source>
</evidence>
<reference evidence="3" key="1">
    <citation type="journal article" date="2019" name="Int. J. Syst. Evol. Microbiol.">
        <title>The Global Catalogue of Microorganisms (GCM) 10K type strain sequencing project: providing services to taxonomists for standard genome sequencing and annotation.</title>
        <authorList>
            <consortium name="The Broad Institute Genomics Platform"/>
            <consortium name="The Broad Institute Genome Sequencing Center for Infectious Disease"/>
            <person name="Wu L."/>
            <person name="Ma J."/>
        </authorList>
    </citation>
    <scope>NUCLEOTIDE SEQUENCE [LARGE SCALE GENOMIC DNA]</scope>
    <source>
        <strain evidence="3">CCUG 63830</strain>
    </source>
</reference>
<proteinExistence type="predicted"/>
<keyword evidence="3" id="KW-1185">Reference proteome</keyword>
<evidence type="ECO:0000313" key="2">
    <source>
        <dbReference type="EMBL" id="MFC6662014.1"/>
    </source>
</evidence>
<evidence type="ECO:0000313" key="3">
    <source>
        <dbReference type="Proteomes" id="UP001596317"/>
    </source>
</evidence>
<protein>
    <submittedName>
        <fullName evidence="2">Uncharacterized protein</fullName>
    </submittedName>
</protein>